<sequence length="221" mass="22145">MTVFNRSLRRPGALIAVAAAGVLGVGLSAGTASAHTPNWTVSCSSVTVDLKAYGHGDNPVNSVSLTADGASLINEKFGDKFNKTLEIAKHSKPVELHLVVTAADGGQYNVDQKKTSEVCPGDEEPTPSPSTSAPSTPPATETPSATPSTTAPGTSTPTPTEEPTSSSPATVPSSQPSPAGDNLAETGSSSSTPIIAGAAAVVLVAGAGIMWAARKRRTAQG</sequence>
<evidence type="ECO:0000256" key="1">
    <source>
        <dbReference type="SAM" id="MobiDB-lite"/>
    </source>
</evidence>
<feature type="compositionally biased region" description="Low complexity" evidence="1">
    <location>
        <begin position="129"/>
        <end position="179"/>
    </location>
</feature>
<reference evidence="4 5" key="1">
    <citation type="submission" date="2020-03" db="EMBL/GenBank/DDBJ databases">
        <title>A novel species.</title>
        <authorList>
            <person name="Gao J."/>
        </authorList>
    </citation>
    <scope>NUCLEOTIDE SEQUENCE [LARGE SCALE GENOMIC DNA]</scope>
    <source>
        <strain evidence="4 5">QMT-12</strain>
    </source>
</reference>
<proteinExistence type="predicted"/>
<feature type="region of interest" description="Disordered" evidence="1">
    <location>
        <begin position="109"/>
        <end position="191"/>
    </location>
</feature>
<dbReference type="EMBL" id="CP050177">
    <property type="protein sequence ID" value="QIQ06400.1"/>
    <property type="molecule type" value="Genomic_DNA"/>
</dbReference>
<protein>
    <submittedName>
        <fullName evidence="4">LPXTG cell wall anchor domain-containing protein</fullName>
    </submittedName>
</protein>
<keyword evidence="2" id="KW-0472">Membrane</keyword>
<accession>A0A6G9H7D5</accession>
<evidence type="ECO:0000256" key="3">
    <source>
        <dbReference type="SAM" id="SignalP"/>
    </source>
</evidence>
<keyword evidence="2" id="KW-1133">Transmembrane helix</keyword>
<keyword evidence="3" id="KW-0732">Signal</keyword>
<keyword evidence="2" id="KW-0812">Transmembrane</keyword>
<dbReference type="RefSeq" id="WP_167035460.1">
    <property type="nucleotide sequence ID" value="NZ_CP050177.1"/>
</dbReference>
<evidence type="ECO:0000313" key="5">
    <source>
        <dbReference type="Proteomes" id="UP000501179"/>
    </source>
</evidence>
<dbReference type="AlphaFoldDB" id="A0A6G9H7D5"/>
<gene>
    <name evidence="4" type="ORF">HA039_32460</name>
</gene>
<name>A0A6G9H7D5_9ACTN</name>
<dbReference type="NCBIfam" id="TIGR01167">
    <property type="entry name" value="LPXTG_anchor"/>
    <property type="match status" value="1"/>
</dbReference>
<dbReference type="Proteomes" id="UP000501179">
    <property type="component" value="Chromosome"/>
</dbReference>
<keyword evidence="5" id="KW-1185">Reference proteome</keyword>
<organism evidence="4 5">
    <name type="scientific">Streptomyces liangshanensis</name>
    <dbReference type="NCBI Taxonomy" id="2717324"/>
    <lineage>
        <taxon>Bacteria</taxon>
        <taxon>Bacillati</taxon>
        <taxon>Actinomycetota</taxon>
        <taxon>Actinomycetes</taxon>
        <taxon>Kitasatosporales</taxon>
        <taxon>Streptomycetaceae</taxon>
        <taxon>Streptomyces</taxon>
    </lineage>
</organism>
<feature type="chain" id="PRO_5026334622" evidence="3">
    <location>
        <begin position="35"/>
        <end position="221"/>
    </location>
</feature>
<evidence type="ECO:0000313" key="4">
    <source>
        <dbReference type="EMBL" id="QIQ06400.1"/>
    </source>
</evidence>
<feature type="transmembrane region" description="Helical" evidence="2">
    <location>
        <begin position="194"/>
        <end position="213"/>
    </location>
</feature>
<evidence type="ECO:0000256" key="2">
    <source>
        <dbReference type="SAM" id="Phobius"/>
    </source>
</evidence>
<feature type="signal peptide" evidence="3">
    <location>
        <begin position="1"/>
        <end position="34"/>
    </location>
</feature>
<dbReference type="NCBIfam" id="NF041528">
    <property type="entry name" value="strep_LAETG"/>
    <property type="match status" value="1"/>
</dbReference>
<dbReference type="KEGG" id="slia:HA039_32460"/>